<evidence type="ECO:0000313" key="2">
    <source>
        <dbReference type="Proteomes" id="UP000032534"/>
    </source>
</evidence>
<organism evidence="1 2">
    <name type="scientific">Paenibacillus terrae</name>
    <dbReference type="NCBI Taxonomy" id="159743"/>
    <lineage>
        <taxon>Bacteria</taxon>
        <taxon>Bacillati</taxon>
        <taxon>Bacillota</taxon>
        <taxon>Bacilli</taxon>
        <taxon>Bacillales</taxon>
        <taxon>Paenibacillaceae</taxon>
        <taxon>Paenibacillus</taxon>
    </lineage>
</organism>
<dbReference type="RefSeq" id="WP_044647673.1">
    <property type="nucleotide sequence ID" value="NZ_JTHP01000044.1"/>
</dbReference>
<name>A0A0D7X1P9_9BACL</name>
<dbReference type="PATRIC" id="fig|159743.3.peg.4309"/>
<sequence length="79" mass="9027">MKECIKRLYKIKNRLYIEAKYLANYGFTIGQAIKYEIDNTNKKITVVPTQNARKHVAKTTQKTGLTVPVIDIKVGAKRS</sequence>
<dbReference type="AlphaFoldDB" id="A0A0D7X1P9"/>
<dbReference type="EMBL" id="JTHP01000044">
    <property type="protein sequence ID" value="KJD43967.1"/>
    <property type="molecule type" value="Genomic_DNA"/>
</dbReference>
<gene>
    <name evidence="1" type="ORF">QD47_19325</name>
</gene>
<protein>
    <submittedName>
        <fullName evidence="1">Uncharacterized protein</fullName>
    </submittedName>
</protein>
<reference evidence="1 2" key="1">
    <citation type="submission" date="2014-11" db="EMBL/GenBank/DDBJ databases">
        <title>Draft Genome Sequences of Paenibacillus polymyxa NRRL B-30509 and Paenibacillus terrae NRRL B-30644, Strains from a Poultry Environment that Produce Tridecaptin A and Paenicidins.</title>
        <authorList>
            <person name="van Belkum M.J."/>
            <person name="Lohans C.T."/>
            <person name="Vederas J.C."/>
        </authorList>
    </citation>
    <scope>NUCLEOTIDE SEQUENCE [LARGE SCALE GENOMIC DNA]</scope>
    <source>
        <strain evidence="1 2">NRRL B-30644</strain>
    </source>
</reference>
<accession>A0A0D7X1P9</accession>
<proteinExistence type="predicted"/>
<dbReference type="Proteomes" id="UP000032534">
    <property type="component" value="Unassembled WGS sequence"/>
</dbReference>
<keyword evidence="2" id="KW-1185">Reference proteome</keyword>
<evidence type="ECO:0000313" key="1">
    <source>
        <dbReference type="EMBL" id="KJD43967.1"/>
    </source>
</evidence>
<comment type="caution">
    <text evidence="1">The sequence shown here is derived from an EMBL/GenBank/DDBJ whole genome shotgun (WGS) entry which is preliminary data.</text>
</comment>